<keyword evidence="4" id="KW-1185">Reference proteome</keyword>
<dbReference type="SMART" id="SM00530">
    <property type="entry name" value="HTH_XRE"/>
    <property type="match status" value="1"/>
</dbReference>
<dbReference type="InterPro" id="IPR001387">
    <property type="entry name" value="Cro/C1-type_HTH"/>
</dbReference>
<feature type="domain" description="HTH cro/C1-type" evidence="2">
    <location>
        <begin position="32"/>
        <end position="86"/>
    </location>
</feature>
<dbReference type="SUPFAM" id="SSF47413">
    <property type="entry name" value="lambda repressor-like DNA-binding domains"/>
    <property type="match status" value="1"/>
</dbReference>
<evidence type="ECO:0000313" key="4">
    <source>
        <dbReference type="Proteomes" id="UP000616724"/>
    </source>
</evidence>
<evidence type="ECO:0000313" key="3">
    <source>
        <dbReference type="EMBL" id="GIH76174.1"/>
    </source>
</evidence>
<dbReference type="Gene3D" id="1.10.260.40">
    <property type="entry name" value="lambda repressor-like DNA-binding domains"/>
    <property type="match status" value="1"/>
</dbReference>
<dbReference type="CDD" id="cd00093">
    <property type="entry name" value="HTH_XRE"/>
    <property type="match status" value="1"/>
</dbReference>
<organism evidence="3 4">
    <name type="scientific">Planobispora longispora</name>
    <dbReference type="NCBI Taxonomy" id="28887"/>
    <lineage>
        <taxon>Bacteria</taxon>
        <taxon>Bacillati</taxon>
        <taxon>Actinomycetota</taxon>
        <taxon>Actinomycetes</taxon>
        <taxon>Streptosporangiales</taxon>
        <taxon>Streptosporangiaceae</taxon>
        <taxon>Planobispora</taxon>
    </lineage>
</organism>
<accession>A0A8J3W488</accession>
<dbReference type="PROSITE" id="PS50943">
    <property type="entry name" value="HTH_CROC1"/>
    <property type="match status" value="1"/>
</dbReference>
<dbReference type="InterPro" id="IPR010982">
    <property type="entry name" value="Lambda_DNA-bd_dom_sf"/>
</dbReference>
<reference evidence="3 4" key="1">
    <citation type="submission" date="2021-01" db="EMBL/GenBank/DDBJ databases">
        <title>Whole genome shotgun sequence of Planobispora longispora NBRC 13918.</title>
        <authorList>
            <person name="Komaki H."/>
            <person name="Tamura T."/>
        </authorList>
    </citation>
    <scope>NUCLEOTIDE SEQUENCE [LARGE SCALE GENOMIC DNA]</scope>
    <source>
        <strain evidence="3 4">NBRC 13918</strain>
    </source>
</reference>
<dbReference type="GO" id="GO:0003677">
    <property type="term" value="F:DNA binding"/>
    <property type="evidence" value="ECO:0007669"/>
    <property type="project" value="InterPro"/>
</dbReference>
<proteinExistence type="predicted"/>
<dbReference type="Proteomes" id="UP000616724">
    <property type="component" value="Unassembled WGS sequence"/>
</dbReference>
<gene>
    <name evidence="3" type="ORF">Plo01_26030</name>
</gene>
<sequence>MADSMQRATTDFVSRDVQGNVQGPAHPLFEAVQRALATKGWTVSELWRRSGVARSTITQWATQPRPPQSATVIAVADALGIAHEEALRLAGILESEPQPSSAGRPDVEDERLAALQAELEATLSKMSPRDRARWEAEMRREEVERLERWRRLLDGQPPISD</sequence>
<dbReference type="Pfam" id="PF01381">
    <property type="entry name" value="HTH_3"/>
    <property type="match status" value="1"/>
</dbReference>
<name>A0A8J3W488_9ACTN</name>
<comment type="caution">
    <text evidence="3">The sequence shown here is derived from an EMBL/GenBank/DDBJ whole genome shotgun (WGS) entry which is preliminary data.</text>
</comment>
<protein>
    <recommendedName>
        <fullName evidence="2">HTH cro/C1-type domain-containing protein</fullName>
    </recommendedName>
</protein>
<evidence type="ECO:0000259" key="2">
    <source>
        <dbReference type="PROSITE" id="PS50943"/>
    </source>
</evidence>
<feature type="region of interest" description="Disordered" evidence="1">
    <location>
        <begin position="1"/>
        <end position="20"/>
    </location>
</feature>
<dbReference type="AlphaFoldDB" id="A0A8J3W488"/>
<evidence type="ECO:0000256" key="1">
    <source>
        <dbReference type="SAM" id="MobiDB-lite"/>
    </source>
</evidence>
<dbReference type="EMBL" id="BOOH01000019">
    <property type="protein sequence ID" value="GIH76174.1"/>
    <property type="molecule type" value="Genomic_DNA"/>
</dbReference>